<keyword evidence="5 12" id="KW-0926">Vacuole</keyword>
<proteinExistence type="inferred from homology"/>
<comment type="function">
    <text evidence="12">Vacuolar cation/proton exchanger (CAX). Translocates Ca(2+) and other metal ions into vacuoles using the proton gradient formed by H(+)-ATPase and H(+)-pyrophosphatase.</text>
</comment>
<feature type="transmembrane region" description="Helical" evidence="12">
    <location>
        <begin position="473"/>
        <end position="498"/>
    </location>
</feature>
<dbReference type="EMBL" id="JADBGQ010000010">
    <property type="protein sequence ID" value="KAG5377543.1"/>
    <property type="molecule type" value="Genomic_DNA"/>
</dbReference>
<dbReference type="NCBIfam" id="TIGR00378">
    <property type="entry name" value="cax"/>
    <property type="match status" value="1"/>
</dbReference>
<dbReference type="NCBIfam" id="TIGR00846">
    <property type="entry name" value="caca2"/>
    <property type="match status" value="1"/>
</dbReference>
<comment type="caution">
    <text evidence="12">Lacks conserved residue(s) required for the propagation of feature annotation.</text>
</comment>
<gene>
    <name evidence="15" type="primary">A10p041070.1_BraROA</name>
    <name evidence="15" type="ORF">IGI04_042139</name>
</gene>
<dbReference type="InterPro" id="IPR004713">
    <property type="entry name" value="CaH_exchang"/>
</dbReference>
<dbReference type="PANTHER" id="PTHR31503:SF51">
    <property type="entry name" value="VACUOLAR CATION_PROTON EXCHANGER 4"/>
    <property type="match status" value="1"/>
</dbReference>
<keyword evidence="8 12" id="KW-0106">Calcium</keyword>
<feature type="transmembrane region" description="Helical" evidence="12">
    <location>
        <begin position="440"/>
        <end position="467"/>
    </location>
</feature>
<dbReference type="InterPro" id="IPR044880">
    <property type="entry name" value="NCX_ion-bd_dom_sf"/>
</dbReference>
<feature type="compositionally biased region" description="Acidic residues" evidence="13">
    <location>
        <begin position="381"/>
        <end position="394"/>
    </location>
</feature>
<accession>A0ABQ7KSU4</accession>
<feature type="transmembrane region" description="Helical" evidence="12">
    <location>
        <begin position="12"/>
        <end position="32"/>
    </location>
</feature>
<feature type="transmembrane region" description="Helical" evidence="12">
    <location>
        <begin position="534"/>
        <end position="553"/>
    </location>
</feature>
<evidence type="ECO:0000313" key="16">
    <source>
        <dbReference type="Proteomes" id="UP000823674"/>
    </source>
</evidence>
<feature type="region of interest" description="Disordered" evidence="13">
    <location>
        <begin position="373"/>
        <end position="394"/>
    </location>
</feature>
<dbReference type="InterPro" id="IPR004837">
    <property type="entry name" value="NaCa_Exmemb"/>
</dbReference>
<evidence type="ECO:0000256" key="8">
    <source>
        <dbReference type="ARBA" id="ARBA00022837"/>
    </source>
</evidence>
<keyword evidence="9 12" id="KW-1133">Transmembrane helix</keyword>
<feature type="transmembrane region" description="Helical" evidence="12">
    <location>
        <begin position="257"/>
        <end position="277"/>
    </location>
</feature>
<evidence type="ECO:0000256" key="7">
    <source>
        <dbReference type="ARBA" id="ARBA00022692"/>
    </source>
</evidence>
<evidence type="ECO:0000256" key="2">
    <source>
        <dbReference type="ARBA" id="ARBA00008248"/>
    </source>
</evidence>
<feature type="domain" description="Sodium/calcium exchanger membrane region" evidence="14">
    <location>
        <begin position="409"/>
        <end position="552"/>
    </location>
</feature>
<evidence type="ECO:0000256" key="11">
    <source>
        <dbReference type="ARBA" id="ARBA00023136"/>
    </source>
</evidence>
<keyword evidence="10 12" id="KW-0406">Ion transport</keyword>
<feature type="transmembrane region" description="Helical" evidence="12">
    <location>
        <begin position="510"/>
        <end position="528"/>
    </location>
</feature>
<evidence type="ECO:0000259" key="14">
    <source>
        <dbReference type="Pfam" id="PF01699"/>
    </source>
</evidence>
<dbReference type="PANTHER" id="PTHR31503">
    <property type="entry name" value="VACUOLAR CALCIUM ION TRANSPORTER"/>
    <property type="match status" value="1"/>
</dbReference>
<comment type="caution">
    <text evidence="15">The sequence shown here is derived from an EMBL/GenBank/DDBJ whole genome shotgun (WGS) entry which is preliminary data.</text>
</comment>
<evidence type="ECO:0000256" key="9">
    <source>
        <dbReference type="ARBA" id="ARBA00022989"/>
    </source>
</evidence>
<evidence type="ECO:0000313" key="15">
    <source>
        <dbReference type="EMBL" id="KAG5377543.1"/>
    </source>
</evidence>
<comment type="similarity">
    <text evidence="2">Belongs to the Ca(2+):cation antiporter (CaCA) (TC 2.A.19) family. Cation/proton exchanger (CAX) subfamily.</text>
</comment>
<keyword evidence="7 12" id="KW-0812">Transmembrane</keyword>
<sequence length="618" mass="68462">MKLINSWMNEVGGLMNATCGNATEMIIAILAVGQRKMRIVKLSLLGSILSNLLFVLGTSLFFGGLSNLRKHQSFDRTHIRFLPEIERKRVNEEMSLITTEASPSLSLIENGGGSDKRTAELSRSNRRTVQNLSATSLMRNRSDLKLISRVRWEFMRRMLTNLQEVLLGTKLFLLFPAVPLAVVAHRYGCPRAWVFALSLLGLIPLAERISFLTEQIAFHTGPTVGGLMNATCGNATEMIIAILAVGQRKMRIVKLSLLGSILSNLLFVLGTSLFFGGLSNLRKHQSFDRRQGDMNCILLFLALLCHTLPMILRFATEAAGGSATNATNVLVVHPTRSEDGSDVLVLSRASSFLMLFAYLAFLIFHLFSSSLTPPPPPPQREEEEEEEDVYDDNVSDKEEEEAVIGMWSAILWLITMTLLVALLSDYLVSTIQDAADSWGLSVAFIGIILLPIVGNAAEHAGAVIFAFRNKLDITLGIALGSATQIALFVVPVTVLVAWAMGIEMDLNFNLLETACLALSILVTSFTLQDGTSNYMKGLVLLLCYIVIAVCFFVSNSPSGKSWPWPMRSDKYRASNGSDQLWRRGVPFGTYTTGHPFIREWNRNVMKMRRRRVKVAPHK</sequence>
<comment type="subcellular location">
    <subcellularLocation>
        <location evidence="1">Vacuole membrane</location>
        <topology evidence="1">Multi-pass membrane protein</topology>
    </subcellularLocation>
</comment>
<dbReference type="Gene3D" id="1.20.1420.30">
    <property type="entry name" value="NCX, central ion-binding region"/>
    <property type="match status" value="2"/>
</dbReference>
<feature type="transmembrane region" description="Helical" evidence="12">
    <location>
        <begin position="345"/>
        <end position="367"/>
    </location>
</feature>
<evidence type="ECO:0000256" key="10">
    <source>
        <dbReference type="ARBA" id="ARBA00023065"/>
    </source>
</evidence>
<reference evidence="15 16" key="1">
    <citation type="submission" date="2021-03" db="EMBL/GenBank/DDBJ databases">
        <authorList>
            <person name="King G.J."/>
            <person name="Bancroft I."/>
            <person name="Baten A."/>
            <person name="Bloomfield J."/>
            <person name="Borpatragohain P."/>
            <person name="He Z."/>
            <person name="Irish N."/>
            <person name="Irwin J."/>
            <person name="Liu K."/>
            <person name="Mauleon R.P."/>
            <person name="Moore J."/>
            <person name="Morris R."/>
            <person name="Ostergaard L."/>
            <person name="Wang B."/>
            <person name="Wells R."/>
        </authorList>
    </citation>
    <scope>NUCLEOTIDE SEQUENCE [LARGE SCALE GENOMIC DNA]</scope>
    <source>
        <strain evidence="15">R-o-18</strain>
        <tissue evidence="15">Leaf</tissue>
    </source>
</reference>
<evidence type="ECO:0000256" key="4">
    <source>
        <dbReference type="ARBA" id="ARBA00022449"/>
    </source>
</evidence>
<feature type="domain" description="Sodium/calcium exchanger membrane region" evidence="14">
    <location>
        <begin position="192"/>
        <end position="366"/>
    </location>
</feature>
<organism evidence="15 16">
    <name type="scientific">Brassica rapa subsp. trilocularis</name>
    <dbReference type="NCBI Taxonomy" id="1813537"/>
    <lineage>
        <taxon>Eukaryota</taxon>
        <taxon>Viridiplantae</taxon>
        <taxon>Streptophyta</taxon>
        <taxon>Embryophyta</taxon>
        <taxon>Tracheophyta</taxon>
        <taxon>Spermatophyta</taxon>
        <taxon>Magnoliopsida</taxon>
        <taxon>eudicotyledons</taxon>
        <taxon>Gunneridae</taxon>
        <taxon>Pentapetalae</taxon>
        <taxon>rosids</taxon>
        <taxon>malvids</taxon>
        <taxon>Brassicales</taxon>
        <taxon>Brassicaceae</taxon>
        <taxon>Brassiceae</taxon>
        <taxon>Brassica</taxon>
    </lineage>
</organism>
<evidence type="ECO:0000256" key="3">
    <source>
        <dbReference type="ARBA" id="ARBA00022448"/>
    </source>
</evidence>
<feature type="transmembrane region" description="Helical" evidence="12">
    <location>
        <begin position="223"/>
        <end position="245"/>
    </location>
</feature>
<keyword evidence="11 12" id="KW-0472">Membrane</keyword>
<evidence type="ECO:0000256" key="12">
    <source>
        <dbReference type="RuleBase" id="RU365028"/>
    </source>
</evidence>
<feature type="transmembrane region" description="Helical" evidence="12">
    <location>
        <begin position="44"/>
        <end position="65"/>
    </location>
</feature>
<protein>
    <recommendedName>
        <fullName evidence="12">Vacuolar cation/proton exchanger</fullName>
    </recommendedName>
</protein>
<keyword evidence="6 12" id="KW-0109">Calcium transport</keyword>
<evidence type="ECO:0000256" key="5">
    <source>
        <dbReference type="ARBA" id="ARBA00022554"/>
    </source>
</evidence>
<feature type="domain" description="Sodium/calcium exchanger membrane region" evidence="14">
    <location>
        <begin position="11"/>
        <end position="75"/>
    </location>
</feature>
<evidence type="ECO:0000256" key="13">
    <source>
        <dbReference type="SAM" id="MobiDB-lite"/>
    </source>
</evidence>
<evidence type="ECO:0000256" key="6">
    <source>
        <dbReference type="ARBA" id="ARBA00022568"/>
    </source>
</evidence>
<keyword evidence="16" id="KW-1185">Reference proteome</keyword>
<name>A0ABQ7KSU4_BRACM</name>
<evidence type="ECO:0000256" key="1">
    <source>
        <dbReference type="ARBA" id="ARBA00004128"/>
    </source>
</evidence>
<feature type="transmembrane region" description="Helical" evidence="12">
    <location>
        <begin position="297"/>
        <end position="315"/>
    </location>
</feature>
<dbReference type="InterPro" id="IPR004798">
    <property type="entry name" value="CAX-like"/>
</dbReference>
<keyword evidence="4 12" id="KW-0050">Antiport</keyword>
<dbReference type="Proteomes" id="UP000823674">
    <property type="component" value="Chromosome A10"/>
</dbReference>
<feature type="transmembrane region" description="Helical" evidence="12">
    <location>
        <begin position="165"/>
        <end position="185"/>
    </location>
</feature>
<keyword evidence="3 12" id="KW-0813">Transport</keyword>
<dbReference type="Pfam" id="PF01699">
    <property type="entry name" value="Na_Ca_ex"/>
    <property type="match status" value="3"/>
</dbReference>
<feature type="transmembrane region" description="Helical" evidence="12">
    <location>
        <begin position="404"/>
        <end position="428"/>
    </location>
</feature>